<sequence>MNGPRPYIINKILHFRNPPLLHLVHDEHLSVVDPAGRFESIPYPRRKYRLRVTNIYTFKSMPSRILVRWFEIQQRSNLDGQRAFIIFIQGHHSFPDTPKITPRIGYQHLSNRVLCFKKVRLTSRMPPFTSCFVFSSLLHVVFKVVNDTAISIRF</sequence>
<dbReference type="VEuPathDB" id="FungiDB:I7I52_10603"/>
<comment type="caution">
    <text evidence="1">The sequence shown here is derived from an EMBL/GenBank/DDBJ whole genome shotgun (WGS) entry which is preliminary data.</text>
</comment>
<accession>A0A8H7Z2S3</accession>
<evidence type="ECO:0000313" key="2">
    <source>
        <dbReference type="Proteomes" id="UP000670092"/>
    </source>
</evidence>
<reference evidence="1 2" key="1">
    <citation type="submission" date="2021-01" db="EMBL/GenBank/DDBJ databases">
        <title>Chromosome-level genome assembly of a human fungal pathogen reveals clustering of transcriptionally co-regulated genes.</title>
        <authorList>
            <person name="Voorhies M."/>
            <person name="Cohen S."/>
            <person name="Shea T.P."/>
            <person name="Petrus S."/>
            <person name="Munoz J.F."/>
            <person name="Poplawski S."/>
            <person name="Goldman W.E."/>
            <person name="Michael T."/>
            <person name="Cuomo C.A."/>
            <person name="Sil A."/>
            <person name="Beyhan S."/>
        </authorList>
    </citation>
    <scope>NUCLEOTIDE SEQUENCE [LARGE SCALE GENOMIC DNA]</scope>
    <source>
        <strain evidence="1 2">G184AR</strain>
    </source>
</reference>
<organism evidence="1 2">
    <name type="scientific">Ajellomyces capsulatus</name>
    <name type="common">Darling's disease fungus</name>
    <name type="synonym">Histoplasma capsulatum</name>
    <dbReference type="NCBI Taxonomy" id="5037"/>
    <lineage>
        <taxon>Eukaryota</taxon>
        <taxon>Fungi</taxon>
        <taxon>Dikarya</taxon>
        <taxon>Ascomycota</taxon>
        <taxon>Pezizomycotina</taxon>
        <taxon>Eurotiomycetes</taxon>
        <taxon>Eurotiomycetidae</taxon>
        <taxon>Onygenales</taxon>
        <taxon>Ajellomycetaceae</taxon>
        <taxon>Histoplasma</taxon>
    </lineage>
</organism>
<protein>
    <submittedName>
        <fullName evidence="1">Uncharacterized protein</fullName>
    </submittedName>
</protein>
<dbReference type="Proteomes" id="UP000670092">
    <property type="component" value="Unassembled WGS sequence"/>
</dbReference>
<gene>
    <name evidence="1" type="ORF">I7I52_10603</name>
</gene>
<proteinExistence type="predicted"/>
<dbReference type="EMBL" id="JAEVHI010000002">
    <property type="protein sequence ID" value="KAG5300074.1"/>
    <property type="molecule type" value="Genomic_DNA"/>
</dbReference>
<dbReference type="AlphaFoldDB" id="A0A8H7Z2S3"/>
<name>A0A8H7Z2S3_AJECA</name>
<evidence type="ECO:0000313" key="1">
    <source>
        <dbReference type="EMBL" id="KAG5300074.1"/>
    </source>
</evidence>